<feature type="compositionally biased region" description="Basic and acidic residues" evidence="1">
    <location>
        <begin position="158"/>
        <end position="197"/>
    </location>
</feature>
<proteinExistence type="predicted"/>
<dbReference type="InterPro" id="IPR011004">
    <property type="entry name" value="Trimer_LpxA-like_sf"/>
</dbReference>
<feature type="region of interest" description="Disordered" evidence="1">
    <location>
        <begin position="120"/>
        <end position="206"/>
    </location>
</feature>
<dbReference type="EMBL" id="WMIA01000002">
    <property type="protein sequence ID" value="MTF37739.1"/>
    <property type="molecule type" value="Genomic_DNA"/>
</dbReference>
<dbReference type="RefSeq" id="WP_155082600.1">
    <property type="nucleotide sequence ID" value="NZ_WMIA01000002.1"/>
</dbReference>
<dbReference type="Gene3D" id="2.160.10.10">
    <property type="entry name" value="Hexapeptide repeat proteins"/>
    <property type="match status" value="1"/>
</dbReference>
<gene>
    <name evidence="2" type="ORF">GGC33_02180</name>
</gene>
<evidence type="ECO:0000313" key="2">
    <source>
        <dbReference type="EMBL" id="MTF37739.1"/>
    </source>
</evidence>
<evidence type="ECO:0000256" key="1">
    <source>
        <dbReference type="SAM" id="MobiDB-lite"/>
    </source>
</evidence>
<dbReference type="GO" id="GO:0031470">
    <property type="term" value="C:carboxysome"/>
    <property type="evidence" value="ECO:0007669"/>
    <property type="project" value="UniProtKB-ARBA"/>
</dbReference>
<reference evidence="2 3" key="1">
    <citation type="submission" date="2019-11" db="EMBL/GenBank/DDBJ databases">
        <title>Isolation of a new High Light Tolerant Cyanobacteria.</title>
        <authorList>
            <person name="Dobson Z."/>
            <person name="Vaughn N."/>
            <person name="Vaughn M."/>
            <person name="Fromme P."/>
            <person name="Mazor Y."/>
        </authorList>
    </citation>
    <scope>NUCLEOTIDE SEQUENCE [LARGE SCALE GENOMIC DNA]</scope>
    <source>
        <strain evidence="2 3">0216</strain>
    </source>
</reference>
<evidence type="ECO:0000313" key="3">
    <source>
        <dbReference type="Proteomes" id="UP000437131"/>
    </source>
</evidence>
<dbReference type="SUPFAM" id="SSF51161">
    <property type="entry name" value="Trimeric LpxA-like enzymes"/>
    <property type="match status" value="1"/>
</dbReference>
<feature type="compositionally biased region" description="Polar residues" evidence="1">
    <location>
        <begin position="121"/>
        <end position="131"/>
    </location>
</feature>
<comment type="caution">
    <text evidence="2">The sequence shown here is derived from an EMBL/GenBank/DDBJ whole genome shotgun (WGS) entry which is preliminary data.</text>
</comment>
<sequence>MSLPILQASTNQTTHVRGDVMIDSSVMIAVGVILNATPGNKIIIHSGVCLGMGTVITAHDGDVEIKPNAILGAGCLIFGHCIIGSQASLGSSVTVYNVNVDAGDVIPAGSIRGDRTRKIELNSQENSNSVAENKVQKNKWSNKSAKSEENKQNITNNQEERESKADSISEKPEQIKQENQDISHENLEQEEEIKTDSWQEDTPPNSEQVVGKVYINKLLFTLFPERNM</sequence>
<name>A0A844GS43_9CHRO</name>
<evidence type="ECO:0008006" key="4">
    <source>
        <dbReference type="Google" id="ProtNLM"/>
    </source>
</evidence>
<protein>
    <recommendedName>
        <fullName evidence="4">Carbon dioxide concentrating mechanism protein</fullName>
    </recommendedName>
</protein>
<accession>A0A844GS43</accession>
<organism evidence="2 3">
    <name type="scientific">Cyanobacterium aponinum 0216</name>
    <dbReference type="NCBI Taxonomy" id="2676140"/>
    <lineage>
        <taxon>Bacteria</taxon>
        <taxon>Bacillati</taxon>
        <taxon>Cyanobacteriota</taxon>
        <taxon>Cyanophyceae</taxon>
        <taxon>Oscillatoriophycideae</taxon>
        <taxon>Chroococcales</taxon>
        <taxon>Geminocystaceae</taxon>
        <taxon>Cyanobacterium</taxon>
    </lineage>
</organism>
<dbReference type="Proteomes" id="UP000437131">
    <property type="component" value="Unassembled WGS sequence"/>
</dbReference>
<dbReference type="AlphaFoldDB" id="A0A844GS43"/>
<dbReference type="GO" id="GO:0043886">
    <property type="term" value="F:structural constituent of carboxysome shell"/>
    <property type="evidence" value="ECO:0007669"/>
    <property type="project" value="UniProtKB-ARBA"/>
</dbReference>